<name>A0A9P6PQP1_9FUNG</name>
<dbReference type="PANTHER" id="PTHR21331:SF2">
    <property type="entry name" value="BRCA1-ASSOCIATED ATM ACTIVATOR 1"/>
    <property type="match status" value="1"/>
</dbReference>
<dbReference type="InterPro" id="IPR016024">
    <property type="entry name" value="ARM-type_fold"/>
</dbReference>
<dbReference type="AlphaFoldDB" id="A0A9P6PQP1"/>
<accession>A0A9P6PQP1</accession>
<dbReference type="GO" id="GO:0006974">
    <property type="term" value="P:DNA damage response"/>
    <property type="evidence" value="ECO:0007669"/>
    <property type="project" value="InterPro"/>
</dbReference>
<evidence type="ECO:0000256" key="2">
    <source>
        <dbReference type="ARBA" id="ARBA00022490"/>
    </source>
</evidence>
<dbReference type="OrthoDB" id="10057956at2759"/>
<reference evidence="4" key="1">
    <citation type="journal article" date="2020" name="Fungal Divers.">
        <title>Resolving the Mortierellaceae phylogeny through synthesis of multi-gene phylogenetics and phylogenomics.</title>
        <authorList>
            <person name="Vandepol N."/>
            <person name="Liber J."/>
            <person name="Desiro A."/>
            <person name="Na H."/>
            <person name="Kennedy M."/>
            <person name="Barry K."/>
            <person name="Grigoriev I.V."/>
            <person name="Miller A.N."/>
            <person name="O'Donnell K."/>
            <person name="Stajich J.E."/>
            <person name="Bonito G."/>
        </authorList>
    </citation>
    <scope>NUCLEOTIDE SEQUENCE</scope>
    <source>
        <strain evidence="4">KOD948</strain>
    </source>
</reference>
<organism evidence="4 5">
    <name type="scientific">Mortierella polycephala</name>
    <dbReference type="NCBI Taxonomy" id="41804"/>
    <lineage>
        <taxon>Eukaryota</taxon>
        <taxon>Fungi</taxon>
        <taxon>Fungi incertae sedis</taxon>
        <taxon>Mucoromycota</taxon>
        <taxon>Mortierellomycotina</taxon>
        <taxon>Mortierellomycetes</taxon>
        <taxon>Mortierellales</taxon>
        <taxon>Mortierellaceae</taxon>
        <taxon>Mortierella</taxon>
    </lineage>
</organism>
<dbReference type="Proteomes" id="UP000726737">
    <property type="component" value="Unassembled WGS sequence"/>
</dbReference>
<dbReference type="GO" id="GO:0005737">
    <property type="term" value="C:cytoplasm"/>
    <property type="evidence" value="ECO:0007669"/>
    <property type="project" value="UniProtKB-SubCell"/>
</dbReference>
<comment type="similarity">
    <text evidence="3">Belongs to the BRAT1 family.</text>
</comment>
<evidence type="ECO:0000313" key="5">
    <source>
        <dbReference type="Proteomes" id="UP000726737"/>
    </source>
</evidence>
<comment type="caution">
    <text evidence="4">The sequence shown here is derived from an EMBL/GenBank/DDBJ whole genome shotgun (WGS) entry which is preliminary data.</text>
</comment>
<evidence type="ECO:0000313" key="4">
    <source>
        <dbReference type="EMBL" id="KAG0252021.1"/>
    </source>
</evidence>
<dbReference type="EMBL" id="JAAAJA010000551">
    <property type="protein sequence ID" value="KAG0252021.1"/>
    <property type="molecule type" value="Genomic_DNA"/>
</dbReference>
<proteinExistence type="inferred from homology"/>
<evidence type="ECO:0000256" key="3">
    <source>
        <dbReference type="ARBA" id="ARBA00061308"/>
    </source>
</evidence>
<gene>
    <name evidence="4" type="primary">BRAT1</name>
    <name evidence="4" type="ORF">BG011_007261</name>
</gene>
<keyword evidence="5" id="KW-1185">Reference proteome</keyword>
<evidence type="ECO:0000256" key="1">
    <source>
        <dbReference type="ARBA" id="ARBA00004496"/>
    </source>
</evidence>
<comment type="subcellular location">
    <subcellularLocation>
        <location evidence="1">Cytoplasm</location>
    </subcellularLocation>
</comment>
<keyword evidence="2" id="KW-0963">Cytoplasm</keyword>
<dbReference type="SUPFAM" id="SSF48371">
    <property type="entry name" value="ARM repeat"/>
    <property type="match status" value="2"/>
</dbReference>
<dbReference type="GO" id="GO:0005634">
    <property type="term" value="C:nucleus"/>
    <property type="evidence" value="ECO:0007669"/>
    <property type="project" value="TreeGrafter"/>
</dbReference>
<dbReference type="InterPro" id="IPR011989">
    <property type="entry name" value="ARM-like"/>
</dbReference>
<protein>
    <submittedName>
        <fullName evidence="4">BRCA1-associated ATM activator 1</fullName>
    </submittedName>
</protein>
<dbReference type="PANTHER" id="PTHR21331">
    <property type="entry name" value="BRCA1-ASSOCIATED ATM ACTIVATOR 1"/>
    <property type="match status" value="1"/>
</dbReference>
<sequence>MLHHNTNANSAQTIEELQRVVAALPRMPKNIVDDTRHEKVLSYVSAFISQGDPVLIRTMMLEWAILDIFQACLAPDQDYRVSCVALRLLGYLLKYDTPPATSSGCDNAPAGVWQTLEARHSSILEYMIENTKGDEALVRFSCWFALEQAVKYDSGAQWLLKTGRCADMVSVALKDSSTYVVTATCQFLVAIIENRSIEAQQFTAHDTLMDTLLGSISLYRLIHTMMTDKGSERNRVAGLEFLWMVTNSRSECGTAFMQQSQLLFNYMDLLMDDSRLVRSRALDILSILLESVSNPLSVLGKDDTAPDSMHLDISKDQAMVDCFNHLLERNVFSLVAMTESLKALHVATGIMDAMIKPLKQCEEMHGTGSQFKDILLSIVLWIIQALQENNGTAQDADCHVNVDTIMIPSDGKLAKHLNQPGFQALVKSQSRAKPSRDKGSRGGTLPKTIVLSALKALQCLTQLFPEAVEKSAAINVVLSILFDEKLCSDQRVFKACLATLPVVLKTKVQNGQLLDEHVFASAMKIILKLIQRPTSNSTTLRLILTAIQEFFADEILGSILVQERAGQQLADGLLLKLYDMEWDVRDNVVEFIGNLFVSDAPVHGIEWALKHDLLEAVFQKLSDEEAYVRAASVRAFEIVMRDSRGWRGMCAKNLEERLSSQLPSLIRDSEAFVRRAVLEAMICLVGERESGTILMVNGTDLFVDAKFMSRLTLDDSDWEVRIRACEFIAAVWEHCLALDERADYRVRAAKRLKDSETNVQGDDTLPARPSTWWFYDIKGDQILVEATRDSSRLVRLTSVETLKRIKASIEERLGSSTSNLAVAVDQEEEGLQRKREFGGRVTSDESLAALGSSSDSGQHPHAKFYAALCQLDFERLDASTSVEQLYEEVLNVERVEDVVMEENEKPNDGNNVLDCY</sequence>
<dbReference type="Gene3D" id="1.25.10.10">
    <property type="entry name" value="Leucine-rich Repeat Variant"/>
    <property type="match status" value="2"/>
</dbReference>
<dbReference type="InterPro" id="IPR038904">
    <property type="entry name" value="BRAT1"/>
</dbReference>